<dbReference type="AlphaFoldDB" id="A0AAN9GQF9"/>
<feature type="region of interest" description="Disordered" evidence="6">
    <location>
        <begin position="284"/>
        <end position="323"/>
    </location>
</feature>
<gene>
    <name evidence="8" type="ORF">V1264_001049</name>
</gene>
<keyword evidence="2 4" id="KW-0238">DNA-binding</keyword>
<name>A0AAN9GQF9_9CAEN</name>
<dbReference type="EMBL" id="JBAMIC010000001">
    <property type="protein sequence ID" value="KAK7115115.1"/>
    <property type="molecule type" value="Genomic_DNA"/>
</dbReference>
<protein>
    <recommendedName>
        <fullName evidence="7">HMG box domain-containing protein</fullName>
    </recommendedName>
</protein>
<dbReference type="Proteomes" id="UP001374579">
    <property type="component" value="Unassembled WGS sequence"/>
</dbReference>
<feature type="compositionally biased region" description="Low complexity" evidence="6">
    <location>
        <begin position="178"/>
        <end position="191"/>
    </location>
</feature>
<keyword evidence="9" id="KW-1185">Reference proteome</keyword>
<dbReference type="InterPro" id="IPR051365">
    <property type="entry name" value="TOX_HMG-box_domain"/>
</dbReference>
<keyword evidence="5" id="KW-0175">Coiled coil</keyword>
<dbReference type="Gene3D" id="1.10.30.10">
    <property type="entry name" value="High mobility group box domain"/>
    <property type="match status" value="1"/>
</dbReference>
<evidence type="ECO:0000256" key="5">
    <source>
        <dbReference type="SAM" id="Coils"/>
    </source>
</evidence>
<keyword evidence="3 4" id="KW-0539">Nucleus</keyword>
<feature type="region of interest" description="Disordered" evidence="6">
    <location>
        <begin position="39"/>
        <end position="75"/>
    </location>
</feature>
<feature type="compositionally biased region" description="Polar residues" evidence="6">
    <location>
        <begin position="539"/>
        <end position="552"/>
    </location>
</feature>
<dbReference type="PANTHER" id="PTHR45781">
    <property type="entry name" value="AGAP000281-PA"/>
    <property type="match status" value="1"/>
</dbReference>
<evidence type="ECO:0000256" key="4">
    <source>
        <dbReference type="PROSITE-ProRule" id="PRU00267"/>
    </source>
</evidence>
<comment type="caution">
    <text evidence="8">The sequence shown here is derived from an EMBL/GenBank/DDBJ whole genome shotgun (WGS) entry which is preliminary data.</text>
</comment>
<evidence type="ECO:0000313" key="9">
    <source>
        <dbReference type="Proteomes" id="UP001374579"/>
    </source>
</evidence>
<feature type="coiled-coil region" evidence="5">
    <location>
        <begin position="448"/>
        <end position="492"/>
    </location>
</feature>
<feature type="compositionally biased region" description="Low complexity" evidence="6">
    <location>
        <begin position="515"/>
        <end position="538"/>
    </location>
</feature>
<feature type="region of interest" description="Disordered" evidence="6">
    <location>
        <begin position="171"/>
        <end position="191"/>
    </location>
</feature>
<feature type="DNA-binding region" description="HMG box" evidence="4">
    <location>
        <begin position="319"/>
        <end position="387"/>
    </location>
</feature>
<evidence type="ECO:0000256" key="6">
    <source>
        <dbReference type="SAM" id="MobiDB-lite"/>
    </source>
</evidence>
<feature type="region of interest" description="Disordered" evidence="6">
    <location>
        <begin position="402"/>
        <end position="429"/>
    </location>
</feature>
<dbReference type="GO" id="GO:0005634">
    <property type="term" value="C:nucleus"/>
    <property type="evidence" value="ECO:0007669"/>
    <property type="project" value="UniProtKB-SubCell"/>
</dbReference>
<dbReference type="PROSITE" id="PS50118">
    <property type="entry name" value="HMG_BOX_2"/>
    <property type="match status" value="1"/>
</dbReference>
<dbReference type="FunFam" id="1.10.30.10:FF:000005">
    <property type="entry name" value="TOX high mobility group box family member 3"/>
    <property type="match status" value="1"/>
</dbReference>
<organism evidence="8 9">
    <name type="scientific">Littorina saxatilis</name>
    <dbReference type="NCBI Taxonomy" id="31220"/>
    <lineage>
        <taxon>Eukaryota</taxon>
        <taxon>Metazoa</taxon>
        <taxon>Spiralia</taxon>
        <taxon>Lophotrochozoa</taxon>
        <taxon>Mollusca</taxon>
        <taxon>Gastropoda</taxon>
        <taxon>Caenogastropoda</taxon>
        <taxon>Littorinimorpha</taxon>
        <taxon>Littorinoidea</taxon>
        <taxon>Littorinidae</taxon>
        <taxon>Littorina</taxon>
    </lineage>
</organism>
<comment type="subcellular location">
    <subcellularLocation>
        <location evidence="1">Nucleus</location>
    </subcellularLocation>
</comment>
<feature type="domain" description="HMG box" evidence="7">
    <location>
        <begin position="319"/>
        <end position="387"/>
    </location>
</feature>
<reference evidence="8 9" key="1">
    <citation type="submission" date="2024-02" db="EMBL/GenBank/DDBJ databases">
        <title>Chromosome-scale genome assembly of the rough periwinkle Littorina saxatilis.</title>
        <authorList>
            <person name="De Jode A."/>
            <person name="Faria R."/>
            <person name="Formenti G."/>
            <person name="Sims Y."/>
            <person name="Smith T.P."/>
            <person name="Tracey A."/>
            <person name="Wood J.M.D."/>
            <person name="Zagrodzka Z.B."/>
            <person name="Johannesson K."/>
            <person name="Butlin R.K."/>
            <person name="Leder E.H."/>
        </authorList>
    </citation>
    <scope>NUCLEOTIDE SEQUENCE [LARGE SCALE GENOMIC DNA]</scope>
    <source>
        <strain evidence="8">Snail1</strain>
        <tissue evidence="8">Muscle</tissue>
    </source>
</reference>
<dbReference type="Pfam" id="PF00505">
    <property type="entry name" value="HMG_box"/>
    <property type="match status" value="1"/>
</dbReference>
<accession>A0AAN9GQF9</accession>
<sequence>MSLPGDAPIPPVTTSSQAFMSQFHVPSFGDDDFQLTSYAMTSEPEPGKPLIPQQQQQQQPATQQQNTAQHQQEHMYSQLVHHQPMAAMQLNLSQPMAMGVASLGAGLVSDVTGLTPKFPPQDLDVPDISLSNSVTSAEGSGLFQMGPAGVSMPMTSQARSGVLYGNMATSQMPPPQSLPMQQIQQQQQRPLMTISHSQVAGQLGFQSMRNTVSPAGSHNSSPGRESSEDSDDSLPLAQLVSMKRAAAGVPMPTDSVSMVPGAVPAEVLTPRMGSLMVEGVGVPAAAPAPVPTTKTTTDTSPAKKAKGGRKKKKKDPNEPQKPVSAYALFFRDTQSAIKGQNPSASFGEVSKIVASMWDGLDPTQKEVYKKRTEQAKKEYLKQLAAYRASQVSQSAADEASAAAAAAEKSPSPPNVQSISITPAPGQAPTTITLHSMQQHQQLHNHQQLQQQQQLKQQQFQQQQQLQQQRQQQQQQQQQLQQQQLHQQQLQQQQQQHLQQQHMQQHQLQQQQQMQQQQMQQQSLPQPAMQQHQQQQPQQSKMSAPSFQSTVSPQPVMDPVMSAAHDNGLFPQTSALESASGLNVLCVRDGCRNMAVENPGWDAEYCSNECVVTHCRDIFTAWVASRGGGSTYAVK</sequence>
<dbReference type="PANTHER" id="PTHR45781:SF1">
    <property type="entry name" value="HMG BOX DOMAIN-CONTAINING PROTEIN"/>
    <property type="match status" value="1"/>
</dbReference>
<feature type="region of interest" description="Disordered" evidence="6">
    <location>
        <begin position="515"/>
        <end position="554"/>
    </location>
</feature>
<dbReference type="InterPro" id="IPR036910">
    <property type="entry name" value="HMG_box_dom_sf"/>
</dbReference>
<feature type="compositionally biased region" description="Low complexity" evidence="6">
    <location>
        <begin position="284"/>
        <end position="302"/>
    </location>
</feature>
<dbReference type="PRINTS" id="PR00886">
    <property type="entry name" value="HIGHMOBLTY12"/>
</dbReference>
<feature type="compositionally biased region" description="Basic residues" evidence="6">
    <location>
        <begin position="303"/>
        <end position="314"/>
    </location>
</feature>
<evidence type="ECO:0000256" key="1">
    <source>
        <dbReference type="ARBA" id="ARBA00004123"/>
    </source>
</evidence>
<dbReference type="GO" id="GO:0031490">
    <property type="term" value="F:chromatin DNA binding"/>
    <property type="evidence" value="ECO:0007669"/>
    <property type="project" value="TreeGrafter"/>
</dbReference>
<dbReference type="GO" id="GO:0006357">
    <property type="term" value="P:regulation of transcription by RNA polymerase II"/>
    <property type="evidence" value="ECO:0007669"/>
    <property type="project" value="TreeGrafter"/>
</dbReference>
<feature type="region of interest" description="Disordered" evidence="6">
    <location>
        <begin position="209"/>
        <end position="233"/>
    </location>
</feature>
<proteinExistence type="predicted"/>
<evidence type="ECO:0000256" key="3">
    <source>
        <dbReference type="ARBA" id="ARBA00023242"/>
    </source>
</evidence>
<dbReference type="CDD" id="cd21995">
    <property type="entry name" value="HMG-box_TOX-like"/>
    <property type="match status" value="1"/>
</dbReference>
<evidence type="ECO:0000313" key="8">
    <source>
        <dbReference type="EMBL" id="KAK7115115.1"/>
    </source>
</evidence>
<dbReference type="InterPro" id="IPR009071">
    <property type="entry name" value="HMG_box_dom"/>
</dbReference>
<evidence type="ECO:0000256" key="2">
    <source>
        <dbReference type="ARBA" id="ARBA00023125"/>
    </source>
</evidence>
<dbReference type="SUPFAM" id="SSF47095">
    <property type="entry name" value="HMG-box"/>
    <property type="match status" value="1"/>
</dbReference>
<feature type="compositionally biased region" description="Low complexity" evidence="6">
    <location>
        <begin position="52"/>
        <end position="70"/>
    </location>
</feature>
<dbReference type="SMART" id="SM00398">
    <property type="entry name" value="HMG"/>
    <property type="match status" value="1"/>
</dbReference>
<evidence type="ECO:0000259" key="7">
    <source>
        <dbReference type="PROSITE" id="PS50118"/>
    </source>
</evidence>
<feature type="compositionally biased region" description="Polar residues" evidence="6">
    <location>
        <begin position="209"/>
        <end position="224"/>
    </location>
</feature>